<evidence type="ECO:0000313" key="3">
    <source>
        <dbReference type="EMBL" id="CAL6080498.1"/>
    </source>
</evidence>
<accession>A0AA86NSJ7</accession>
<dbReference type="AlphaFoldDB" id="A0AA86NSJ7"/>
<dbReference type="InterPro" id="IPR032675">
    <property type="entry name" value="LRR_dom_sf"/>
</dbReference>
<dbReference type="SUPFAM" id="SSF52047">
    <property type="entry name" value="RNI-like"/>
    <property type="match status" value="1"/>
</dbReference>
<dbReference type="Proteomes" id="UP001642409">
    <property type="component" value="Unassembled WGS sequence"/>
</dbReference>
<reference evidence="3 4" key="2">
    <citation type="submission" date="2024-07" db="EMBL/GenBank/DDBJ databases">
        <authorList>
            <person name="Akdeniz Z."/>
        </authorList>
    </citation>
    <scope>NUCLEOTIDE SEQUENCE [LARGE SCALE GENOMIC DNA]</scope>
</reference>
<name>A0AA86NSJ7_9EUKA</name>
<dbReference type="EMBL" id="CATOUU010000314">
    <property type="protein sequence ID" value="CAI9924528.1"/>
    <property type="molecule type" value="Genomic_DNA"/>
</dbReference>
<dbReference type="Gene3D" id="3.80.10.10">
    <property type="entry name" value="Ribonuclease Inhibitor"/>
    <property type="match status" value="2"/>
</dbReference>
<evidence type="ECO:0000256" key="1">
    <source>
        <dbReference type="SAM" id="MobiDB-lite"/>
    </source>
</evidence>
<proteinExistence type="predicted"/>
<reference evidence="2" key="1">
    <citation type="submission" date="2023-06" db="EMBL/GenBank/DDBJ databases">
        <authorList>
            <person name="Kurt Z."/>
        </authorList>
    </citation>
    <scope>NUCLEOTIDE SEQUENCE</scope>
</reference>
<keyword evidence="4" id="KW-1185">Reference proteome</keyword>
<sequence>MLCTVPYGASDEIFEINNINQLYETIERQSYDTYNKLHLYLNYQQEVLKSLMQTTSMLRHKRAYVNINLNNGRCTDTCIEYLTQLFQLKDVTIYSLDISNSSLTQTSQLSLLSSKFAQLLHLDMSFMQISPYFFEQILKFDLYFSSLCFNGIETDAIYLSNVFRKTFQLQYLQLSASRISNLTDLPKSLPSTLLSLNMSFISDIKPNIDIIGSFECIKLQQIQEINLSGIPIGHDISRLLNFLRQAENISLNNCDLQDLSFDLISDLKRVKQLSVIGNNISKNGFQNFKMQNTLTKLICNYNNIDDTDAFELENYKSCIKAINSVERKSSNYLRQKMLQTKSLDMLNIQQEQQMKLQQMNETTTQFNKQNKEIGLMRSLDENNIEREMLNFSQERKTVQLNISQLEKSKQTLKTIEDIIQHSQYYFPKMIQKEIDIGLFEKWGMEETIVDDDLFEMNIVLSNQEITNTNYQINEIQQHEIDNIIEIDQINKVKEERLSQAILSPPKFKKPKSRKSVIQQQTDHHQLQTDVRELSPDVEKEIMLSQQQEKENSILINN</sequence>
<dbReference type="EMBL" id="CAXDID020000346">
    <property type="protein sequence ID" value="CAL6080498.1"/>
    <property type="molecule type" value="Genomic_DNA"/>
</dbReference>
<comment type="caution">
    <text evidence="2">The sequence shown here is derived from an EMBL/GenBank/DDBJ whole genome shotgun (WGS) entry which is preliminary data.</text>
</comment>
<protein>
    <submittedName>
        <fullName evidence="2">Leucine-rich repeat domain superfamily</fullName>
    </submittedName>
    <submittedName>
        <fullName evidence="3">Leucine-rich_repeat domain superfamily</fullName>
    </submittedName>
</protein>
<feature type="region of interest" description="Disordered" evidence="1">
    <location>
        <begin position="506"/>
        <end position="527"/>
    </location>
</feature>
<evidence type="ECO:0000313" key="4">
    <source>
        <dbReference type="Proteomes" id="UP001642409"/>
    </source>
</evidence>
<evidence type="ECO:0000313" key="2">
    <source>
        <dbReference type="EMBL" id="CAI9924528.1"/>
    </source>
</evidence>
<gene>
    <name evidence="2" type="ORF">HINF_LOCUS12173</name>
    <name evidence="3" type="ORF">HINF_LOCUS59897</name>
</gene>
<organism evidence="2">
    <name type="scientific">Hexamita inflata</name>
    <dbReference type="NCBI Taxonomy" id="28002"/>
    <lineage>
        <taxon>Eukaryota</taxon>
        <taxon>Metamonada</taxon>
        <taxon>Diplomonadida</taxon>
        <taxon>Hexamitidae</taxon>
        <taxon>Hexamitinae</taxon>
        <taxon>Hexamita</taxon>
    </lineage>
</organism>